<name>A0A5J4UYQ9_9EUKA</name>
<dbReference type="EMBL" id="SNRW01011531">
    <property type="protein sequence ID" value="KAA6375021.1"/>
    <property type="molecule type" value="Genomic_DNA"/>
</dbReference>
<evidence type="ECO:0000313" key="2">
    <source>
        <dbReference type="Proteomes" id="UP000324800"/>
    </source>
</evidence>
<evidence type="ECO:0000313" key="1">
    <source>
        <dbReference type="EMBL" id="KAA6375021.1"/>
    </source>
</evidence>
<reference evidence="1 2" key="1">
    <citation type="submission" date="2019-03" db="EMBL/GenBank/DDBJ databases">
        <title>Single cell metagenomics reveals metabolic interactions within the superorganism composed of flagellate Streblomastix strix and complex community of Bacteroidetes bacteria on its surface.</title>
        <authorList>
            <person name="Treitli S.C."/>
            <person name="Kolisko M."/>
            <person name="Husnik F."/>
            <person name="Keeling P."/>
            <person name="Hampl V."/>
        </authorList>
    </citation>
    <scope>NUCLEOTIDE SEQUENCE [LARGE SCALE GENOMIC DNA]</scope>
    <source>
        <strain evidence="1">ST1C</strain>
    </source>
</reference>
<proteinExistence type="predicted"/>
<gene>
    <name evidence="1" type="ORF">EZS28_029451</name>
</gene>
<dbReference type="Proteomes" id="UP000324800">
    <property type="component" value="Unassembled WGS sequence"/>
</dbReference>
<sequence>MQPQVNICSLSSTIANPYPLCLTMAIKSPFGEQMAGPSTVSEALGQPSDILLGPVHLDIPFALRMKN</sequence>
<protein>
    <submittedName>
        <fullName evidence="1">Uncharacterized protein</fullName>
    </submittedName>
</protein>
<organism evidence="1 2">
    <name type="scientific">Streblomastix strix</name>
    <dbReference type="NCBI Taxonomy" id="222440"/>
    <lineage>
        <taxon>Eukaryota</taxon>
        <taxon>Metamonada</taxon>
        <taxon>Preaxostyla</taxon>
        <taxon>Oxymonadida</taxon>
        <taxon>Streblomastigidae</taxon>
        <taxon>Streblomastix</taxon>
    </lineage>
</organism>
<accession>A0A5J4UYQ9</accession>
<comment type="caution">
    <text evidence="1">The sequence shown here is derived from an EMBL/GenBank/DDBJ whole genome shotgun (WGS) entry which is preliminary data.</text>
</comment>
<dbReference type="AlphaFoldDB" id="A0A5J4UYQ9"/>